<protein>
    <submittedName>
        <fullName evidence="3">NAD(P)H-quinone oxidoreductase subunit H</fullName>
    </submittedName>
</protein>
<dbReference type="PANTHER" id="PTHR31151">
    <property type="entry name" value="PROLINE-TRNA LIGASE (DUF1680)"/>
    <property type="match status" value="1"/>
</dbReference>
<proteinExistence type="predicted"/>
<feature type="domain" description="Non-reducing end beta-L-arabinofuranosidase-like GH127 middle" evidence="2">
    <location>
        <begin position="422"/>
        <end position="509"/>
    </location>
</feature>
<evidence type="ECO:0000313" key="4">
    <source>
        <dbReference type="Proteomes" id="UP001431209"/>
    </source>
</evidence>
<evidence type="ECO:0000259" key="2">
    <source>
        <dbReference type="Pfam" id="PF20736"/>
    </source>
</evidence>
<comment type="caution">
    <text evidence="3">The sequence shown here is derived from an EMBL/GenBank/DDBJ whole genome shotgun (WGS) entry which is preliminary data.</text>
</comment>
<reference evidence="3 4" key="1">
    <citation type="submission" date="2024-03" db="EMBL/GenBank/DDBJ databases">
        <title>The Acrasis kona genome and developmental transcriptomes reveal deep origins of eukaryotic multicellular pathways.</title>
        <authorList>
            <person name="Sheikh S."/>
            <person name="Fu C.-J."/>
            <person name="Brown M.W."/>
            <person name="Baldauf S.L."/>
        </authorList>
    </citation>
    <scope>NUCLEOTIDE SEQUENCE [LARGE SCALE GENOMIC DNA]</scope>
    <source>
        <strain evidence="3 4">ATCC MYA-3509</strain>
    </source>
</reference>
<sequence>MNTIALFCFLFALSLIHAQEPRLNKCGFETLRLGTINPEGWLKDQLFVQADGYSRRVDEDWPDVAQSGWIGGMYEGWERFPYYLDGFVGLAVQTKDKQLLEKLHKHVGYIVSHQDADGWLGPVEGRGTMGKGLNPKYDPWPQFCILKSLIQYAEAFPENEKVTIAIGKSLRKIEERLSVGLDPFIWAKHRWQDAVVVIQWYFDHGHAEQWLLDLTTKLQSVGFDWIEHYHNFKWTEKVNMSSCFLPCHGVNSAQSVKTGLLLWRQTNKELDADNPKEAIKNLERYHGMPSGIFSSDELYAGLGTRQGAELCTVVEYMYSLEVSAMISGTKYGSLFGDVIERVAFNSLPATFDPAMNYHQYVQQTNQVTCKMSETTLFTNVGNRGNLYGKAPHFGCCTANYHQGWPKFVQHLWMKQSESTFAAVLYAPSSFTFNIKDQDVTFRTITNYPFLDGLITIQISNNGGPIIPITLLLRIPEWSSNANVTYNGQSVMVKSGTFHQVSVTSNSTITLNIPLQVRIQQHSYKNAISIHRGPLLFSLGLAYKLKKIENCKHGECDDEFDFEVTPLDRWNYALKIDKTNPDNSVKFITKSIDKIPFNHLSVPVLGIVKAKSVTTWTLDEKLQAAGEIPDSPVKSDEKEEELVLVPFGSTNARIAMFPTLE</sequence>
<name>A0AAW2ZMV6_9EUKA</name>
<dbReference type="Proteomes" id="UP001431209">
    <property type="component" value="Unassembled WGS sequence"/>
</dbReference>
<organism evidence="3 4">
    <name type="scientific">Acrasis kona</name>
    <dbReference type="NCBI Taxonomy" id="1008807"/>
    <lineage>
        <taxon>Eukaryota</taxon>
        <taxon>Discoba</taxon>
        <taxon>Heterolobosea</taxon>
        <taxon>Tetramitia</taxon>
        <taxon>Eutetramitia</taxon>
        <taxon>Acrasidae</taxon>
        <taxon>Acrasis</taxon>
    </lineage>
</organism>
<accession>A0AAW2ZMV6</accession>
<gene>
    <name evidence="3" type="ORF">AKO1_009623</name>
</gene>
<evidence type="ECO:0000256" key="1">
    <source>
        <dbReference type="SAM" id="SignalP"/>
    </source>
</evidence>
<evidence type="ECO:0000313" key="3">
    <source>
        <dbReference type="EMBL" id="KAL0490805.1"/>
    </source>
</evidence>
<dbReference type="AlphaFoldDB" id="A0AAW2ZMV6"/>
<dbReference type="InterPro" id="IPR049046">
    <property type="entry name" value="Beta-AFase-like_GH127_middle"/>
</dbReference>
<feature type="chain" id="PRO_5043946489" evidence="1">
    <location>
        <begin position="19"/>
        <end position="660"/>
    </location>
</feature>
<dbReference type="EMBL" id="JAOPGA020001721">
    <property type="protein sequence ID" value="KAL0490805.1"/>
    <property type="molecule type" value="Genomic_DNA"/>
</dbReference>
<feature type="signal peptide" evidence="1">
    <location>
        <begin position="1"/>
        <end position="18"/>
    </location>
</feature>
<dbReference type="PANTHER" id="PTHR31151:SF0">
    <property type="entry name" value="PROLINE-TRNA LIGASE (DUF1680)"/>
    <property type="match status" value="1"/>
</dbReference>
<keyword evidence="1" id="KW-0732">Signal</keyword>
<keyword evidence="4" id="KW-1185">Reference proteome</keyword>
<dbReference type="Pfam" id="PF20736">
    <property type="entry name" value="Glyco_hydro127M"/>
    <property type="match status" value="1"/>
</dbReference>